<sequence>MWEASDYNSQGWLRLPPLFWVVLVLQARTWVLLVLAGASRQQGETLLALFYPDRTAFWLGLLAGIPAALAFLLSGRRHRFVRLWRGWRWVLIVAQLALSLWQLWMLAQGEAETVTALALLIVDLLAFWWLLVSHRLRACFEQVGTFT</sequence>
<feature type="transmembrane region" description="Helical" evidence="1">
    <location>
        <begin position="86"/>
        <end position="107"/>
    </location>
</feature>
<dbReference type="OrthoDB" id="6314776at2"/>
<gene>
    <name evidence="2" type="ORF">FEM41_23000</name>
</gene>
<dbReference type="RefSeq" id="WP_138098813.1">
    <property type="nucleotide sequence ID" value="NZ_CP040428.1"/>
</dbReference>
<keyword evidence="1" id="KW-0812">Transmembrane</keyword>
<dbReference type="EMBL" id="CP040428">
    <property type="protein sequence ID" value="QCT22305.1"/>
    <property type="molecule type" value="Genomic_DNA"/>
</dbReference>
<dbReference type="Proteomes" id="UP000302163">
    <property type="component" value="Chromosome"/>
</dbReference>
<feature type="transmembrane region" description="Helical" evidence="1">
    <location>
        <begin position="113"/>
        <end position="132"/>
    </location>
</feature>
<name>A0A4P8YN64_9ENTR</name>
<dbReference type="KEGG" id="izh:FEM41_23000"/>
<keyword evidence="3" id="KW-1185">Reference proteome</keyword>
<dbReference type="InterPro" id="IPR021318">
    <property type="entry name" value="DUF2919"/>
</dbReference>
<evidence type="ECO:0000313" key="3">
    <source>
        <dbReference type="Proteomes" id="UP000302163"/>
    </source>
</evidence>
<dbReference type="AlphaFoldDB" id="A0A4P8YN64"/>
<protein>
    <submittedName>
        <fullName evidence="2">DUF2919 domain-containing protein</fullName>
    </submittedName>
</protein>
<organism evidence="2 3">
    <name type="scientific">Jejubacter calystegiae</name>
    <dbReference type="NCBI Taxonomy" id="2579935"/>
    <lineage>
        <taxon>Bacteria</taxon>
        <taxon>Pseudomonadati</taxon>
        <taxon>Pseudomonadota</taxon>
        <taxon>Gammaproteobacteria</taxon>
        <taxon>Enterobacterales</taxon>
        <taxon>Enterobacteriaceae</taxon>
        <taxon>Jejubacter</taxon>
    </lineage>
</organism>
<dbReference type="Pfam" id="PF11143">
    <property type="entry name" value="DUF2919"/>
    <property type="match status" value="1"/>
</dbReference>
<proteinExistence type="predicted"/>
<evidence type="ECO:0000313" key="2">
    <source>
        <dbReference type="EMBL" id="QCT22305.1"/>
    </source>
</evidence>
<reference evidence="2 3" key="1">
    <citation type="submission" date="2019-05" db="EMBL/GenBank/DDBJ databases">
        <title>Complete genome sequence of Izhakiella calystegiae KSNA2, an endophyte isolated from beach morning glory (Calystegia soldanella).</title>
        <authorList>
            <person name="Jiang L."/>
            <person name="Jeong J.C."/>
            <person name="Kim C.Y."/>
            <person name="Kim D.H."/>
            <person name="Kim S.W."/>
            <person name="Lee j."/>
        </authorList>
    </citation>
    <scope>NUCLEOTIDE SEQUENCE [LARGE SCALE GENOMIC DNA]</scope>
    <source>
        <strain evidence="2 3">KSNA2</strain>
    </source>
</reference>
<keyword evidence="1" id="KW-1133">Transmembrane helix</keyword>
<feature type="transmembrane region" description="Helical" evidence="1">
    <location>
        <begin position="56"/>
        <end position="74"/>
    </location>
</feature>
<feature type="transmembrane region" description="Helical" evidence="1">
    <location>
        <begin position="12"/>
        <end position="36"/>
    </location>
</feature>
<evidence type="ECO:0000256" key="1">
    <source>
        <dbReference type="SAM" id="Phobius"/>
    </source>
</evidence>
<keyword evidence="1" id="KW-0472">Membrane</keyword>
<accession>A0A4P8YN64</accession>